<gene>
    <name evidence="6" type="ORF">BMMGA3_02465</name>
</gene>
<dbReference type="InterPro" id="IPR050237">
    <property type="entry name" value="ATP-dep_AMP-bd_enzyme"/>
</dbReference>
<dbReference type="GO" id="GO:0016878">
    <property type="term" value="F:acid-thiol ligase activity"/>
    <property type="evidence" value="ECO:0007669"/>
    <property type="project" value="UniProtKB-ARBA"/>
</dbReference>
<evidence type="ECO:0000313" key="6">
    <source>
        <dbReference type="EMBL" id="AIE58957.1"/>
    </source>
</evidence>
<dbReference type="KEGG" id="bmet:BMMGA3_02465"/>
<dbReference type="HOGENOM" id="CLU_000022_59_0_9"/>
<dbReference type="InterPro" id="IPR045851">
    <property type="entry name" value="AMP-bd_C_sf"/>
</dbReference>
<dbReference type="GO" id="GO:0005524">
    <property type="term" value="F:ATP binding"/>
    <property type="evidence" value="ECO:0007669"/>
    <property type="project" value="UniProtKB-KW"/>
</dbReference>
<keyword evidence="3" id="KW-0547">Nucleotide-binding</keyword>
<keyword evidence="7" id="KW-1185">Reference proteome</keyword>
<feature type="domain" description="AMP-dependent synthetase/ligase" evidence="4">
    <location>
        <begin position="10"/>
        <end position="370"/>
    </location>
</feature>
<evidence type="ECO:0000256" key="2">
    <source>
        <dbReference type="ARBA" id="ARBA00022598"/>
    </source>
</evidence>
<dbReference type="InterPro" id="IPR020845">
    <property type="entry name" value="AMP-binding_CS"/>
</dbReference>
<proteinExistence type="inferred from homology"/>
<evidence type="ECO:0000313" key="7">
    <source>
        <dbReference type="Proteomes" id="UP000027602"/>
    </source>
</evidence>
<evidence type="ECO:0000259" key="4">
    <source>
        <dbReference type="Pfam" id="PF00501"/>
    </source>
</evidence>
<dbReference type="InterPro" id="IPR042099">
    <property type="entry name" value="ANL_N_sf"/>
</dbReference>
<dbReference type="Pfam" id="PF00501">
    <property type="entry name" value="AMP-binding"/>
    <property type="match status" value="1"/>
</dbReference>
<dbReference type="NCBIfam" id="NF004837">
    <property type="entry name" value="PRK06187.1"/>
    <property type="match status" value="1"/>
</dbReference>
<evidence type="ECO:0000259" key="5">
    <source>
        <dbReference type="Pfam" id="PF13193"/>
    </source>
</evidence>
<dbReference type="PROSITE" id="PS00455">
    <property type="entry name" value="AMP_BINDING"/>
    <property type="match status" value="1"/>
</dbReference>
<dbReference type="eggNOG" id="COG0318">
    <property type="taxonomic scope" value="Bacteria"/>
</dbReference>
<name>I3E380_BACMM</name>
<dbReference type="InterPro" id="IPR025110">
    <property type="entry name" value="AMP-bd_C"/>
</dbReference>
<dbReference type="SUPFAM" id="SSF56801">
    <property type="entry name" value="Acetyl-CoA synthetase-like"/>
    <property type="match status" value="1"/>
</dbReference>
<dbReference type="STRING" id="796606.BMMGA3_02465"/>
<dbReference type="EMBL" id="CP007739">
    <property type="protein sequence ID" value="AIE58957.1"/>
    <property type="molecule type" value="Genomic_DNA"/>
</dbReference>
<dbReference type="AlphaFoldDB" id="I3E380"/>
<dbReference type="PANTHER" id="PTHR43767:SF1">
    <property type="entry name" value="NONRIBOSOMAL PEPTIDE SYNTHASE PES1 (EUROFUNG)-RELATED"/>
    <property type="match status" value="1"/>
</dbReference>
<dbReference type="OrthoDB" id="9765680at2"/>
<dbReference type="RefSeq" id="WP_003348123.1">
    <property type="nucleotide sequence ID" value="NZ_ADWW01000003.1"/>
</dbReference>
<organism evidence="6 7">
    <name type="scientific">Bacillus methanolicus (strain MGA3 / ATCC 53907)</name>
    <dbReference type="NCBI Taxonomy" id="796606"/>
    <lineage>
        <taxon>Bacteria</taxon>
        <taxon>Bacillati</taxon>
        <taxon>Bacillota</taxon>
        <taxon>Bacilli</taxon>
        <taxon>Bacillales</taxon>
        <taxon>Bacillaceae</taxon>
        <taxon>Bacillus</taxon>
    </lineage>
</organism>
<sequence>MLTFGAVIKQNAIKYKNKPAVIFQDSIKTYDELNIRANKIANAFLNRGYQKGDKVAVMLKNHAAFVEVMAGLSKIGVVIVPINYRLVGPEVEYILQNSESRGFIISTEYENIVRTVLSRLPQLDTILLVNDASNEHMADYESFLASGNETEPDIVVDEKDTFYLGYTSGTTGKPKGVIISHRSRILTGMAAAYEFKIGESDVHLVAGPIYHAAPWIFLVMQLIVGGTLVIHESFNPEQVLKDIERYKITNTFMAPTMYNFLINTKEEIKTKQDISSMRVLISAGSPLPTQTKLDILDFFKDVDLHEFYGSTESAITLNIKPSDIRRKERSVGHPFPLVECLILNEEKQPVAKGEVGELYFKAPYLLDGYYNNPDADAASFYNGYFTVGDMAMQDEDGFFYIVDRKKDMLISGGVNIYPREIEEVLYSHPGVLDVAVIGVPDPVWGESVKAIVVPREGANLTEETIIEFCEGKLAGYKKPKSVDFVDELPRNPSGKILKTVLRDSYSNNKNGIFKIN</sequence>
<evidence type="ECO:0000256" key="1">
    <source>
        <dbReference type="ARBA" id="ARBA00006432"/>
    </source>
</evidence>
<dbReference type="InterPro" id="IPR000873">
    <property type="entry name" value="AMP-dep_synth/lig_dom"/>
</dbReference>
<protein>
    <submittedName>
        <fullName evidence="6">Acyl-CoA synthetase</fullName>
    </submittedName>
</protein>
<dbReference type="FunFam" id="3.30.300.30:FF:000008">
    <property type="entry name" value="2,3-dihydroxybenzoate-AMP ligase"/>
    <property type="match status" value="1"/>
</dbReference>
<evidence type="ECO:0000256" key="3">
    <source>
        <dbReference type="ARBA" id="ARBA00022840"/>
    </source>
</evidence>
<feature type="domain" description="AMP-binding enzyme C-terminal" evidence="5">
    <location>
        <begin position="420"/>
        <end position="495"/>
    </location>
</feature>
<dbReference type="PANTHER" id="PTHR43767">
    <property type="entry name" value="LONG-CHAIN-FATTY-ACID--COA LIGASE"/>
    <property type="match status" value="1"/>
</dbReference>
<dbReference type="Gene3D" id="3.40.50.12780">
    <property type="entry name" value="N-terminal domain of ligase-like"/>
    <property type="match status" value="1"/>
</dbReference>
<dbReference type="Gene3D" id="3.30.300.30">
    <property type="match status" value="1"/>
</dbReference>
<dbReference type="Proteomes" id="UP000027602">
    <property type="component" value="Chromosome"/>
</dbReference>
<dbReference type="Pfam" id="PF13193">
    <property type="entry name" value="AMP-binding_C"/>
    <property type="match status" value="1"/>
</dbReference>
<accession>I3E380</accession>
<comment type="similarity">
    <text evidence="1">Belongs to the ATP-dependent AMP-binding enzyme family.</text>
</comment>
<keyword evidence="2" id="KW-0436">Ligase</keyword>
<keyword evidence="3" id="KW-0067">ATP-binding</keyword>
<reference evidence="6 7" key="1">
    <citation type="journal article" date="2015" name="BMC Genomics">
        <title>Transcriptome analysis of thermophilic methylotrophic Bacillus methanolicus MGA3 using RNA-sequencing provides detailed insights into its previously uncharted transcriptional landscape.</title>
        <authorList>
            <person name="Irla M."/>
            <person name="Neshat A."/>
            <person name="Brautaset T."/>
            <person name="Ruckert C."/>
            <person name="Kalinowski J."/>
            <person name="Wendisch V.F."/>
        </authorList>
    </citation>
    <scope>NUCLEOTIDE SEQUENCE [LARGE SCALE GENOMIC DNA]</scope>
    <source>
        <strain evidence="7">MGA3 / ATCC 53907</strain>
    </source>
</reference>